<protein>
    <submittedName>
        <fullName evidence="3">Uncharacterized protein LOC113040616</fullName>
    </submittedName>
</protein>
<dbReference type="GeneID" id="113040616"/>
<keyword evidence="1" id="KW-0812">Transmembrane</keyword>
<dbReference type="SUPFAM" id="SSF48726">
    <property type="entry name" value="Immunoglobulin"/>
    <property type="match status" value="1"/>
</dbReference>
<accession>A0A6P6J5J3</accession>
<sequence length="201" mass="22163">MIGDIDELSDMEGYWSTLSPSNTGTMLIQWRFIPTNTLIAEINKQTNRIAVYDNVLDGRFKDRLKLDNQTGSLTISNTKIGDTGVYEVQSNNVRKCYIFTVNARLPVSNIISDCPSSSSGSHPNSIINQTQHLDISKLCHTCSDSENCCGSTRTVIRLVLSALVGVATVIVLVYDIRSRRAEPKGHSTQCQPVQQVLQTVA</sequence>
<keyword evidence="2" id="KW-1185">Reference proteome</keyword>
<dbReference type="AlphaFoldDB" id="A0A6P6J5J3"/>
<evidence type="ECO:0000256" key="1">
    <source>
        <dbReference type="SAM" id="Phobius"/>
    </source>
</evidence>
<reference evidence="3" key="1">
    <citation type="submission" date="2025-08" db="UniProtKB">
        <authorList>
            <consortium name="RefSeq"/>
        </authorList>
    </citation>
    <scope>IDENTIFICATION</scope>
    <source>
        <strain evidence="3">Wakin</strain>
        <tissue evidence="3">Muscle</tissue>
    </source>
</reference>
<dbReference type="Gene3D" id="2.60.40.10">
    <property type="entry name" value="Immunoglobulins"/>
    <property type="match status" value="1"/>
</dbReference>
<name>A0A6P6J5J3_CARAU</name>
<evidence type="ECO:0000313" key="3">
    <source>
        <dbReference type="RefSeq" id="XP_026054698.1"/>
    </source>
</evidence>
<keyword evidence="1" id="KW-1133">Transmembrane helix</keyword>
<feature type="transmembrane region" description="Helical" evidence="1">
    <location>
        <begin position="155"/>
        <end position="174"/>
    </location>
</feature>
<dbReference type="KEGG" id="caua:113040616"/>
<keyword evidence="1" id="KW-0472">Membrane</keyword>
<dbReference type="InterPro" id="IPR036179">
    <property type="entry name" value="Ig-like_dom_sf"/>
</dbReference>
<dbReference type="PANTHER" id="PTHR21063:SF4">
    <property type="entry name" value="CD48 ANTIGEN-RELATED"/>
    <property type="match status" value="1"/>
</dbReference>
<evidence type="ECO:0000313" key="2">
    <source>
        <dbReference type="Proteomes" id="UP000515129"/>
    </source>
</evidence>
<organism evidence="2 3">
    <name type="scientific">Carassius auratus</name>
    <name type="common">Goldfish</name>
    <dbReference type="NCBI Taxonomy" id="7957"/>
    <lineage>
        <taxon>Eukaryota</taxon>
        <taxon>Metazoa</taxon>
        <taxon>Chordata</taxon>
        <taxon>Craniata</taxon>
        <taxon>Vertebrata</taxon>
        <taxon>Euteleostomi</taxon>
        <taxon>Actinopterygii</taxon>
        <taxon>Neopterygii</taxon>
        <taxon>Teleostei</taxon>
        <taxon>Ostariophysi</taxon>
        <taxon>Cypriniformes</taxon>
        <taxon>Cyprinidae</taxon>
        <taxon>Cyprininae</taxon>
        <taxon>Carassius</taxon>
    </lineage>
</organism>
<dbReference type="Proteomes" id="UP000515129">
    <property type="component" value="Chromosome 22"/>
</dbReference>
<dbReference type="PANTHER" id="PTHR21063">
    <property type="entry name" value="LFA-3"/>
    <property type="match status" value="1"/>
</dbReference>
<dbReference type="InterPro" id="IPR013783">
    <property type="entry name" value="Ig-like_fold"/>
</dbReference>
<proteinExistence type="predicted"/>
<gene>
    <name evidence="3" type="primary">LOC113040616</name>
</gene>
<dbReference type="RefSeq" id="XP_026054698.1">
    <property type="nucleotide sequence ID" value="XM_026198913.1"/>
</dbReference>
<dbReference type="OrthoDB" id="9835793at2759"/>